<reference evidence="1 2" key="1">
    <citation type="submission" date="2022-01" db="EMBL/GenBank/DDBJ databases">
        <title>A chromosomal length assembly of Cordylochernes scorpioides.</title>
        <authorList>
            <person name="Zeh D."/>
            <person name="Zeh J."/>
        </authorList>
    </citation>
    <scope>NUCLEOTIDE SEQUENCE [LARGE SCALE GENOMIC DNA]</scope>
    <source>
        <strain evidence="1">IN4F17</strain>
        <tissue evidence="1">Whole Body</tissue>
    </source>
</reference>
<dbReference type="InterPro" id="IPR012337">
    <property type="entry name" value="RNaseH-like_sf"/>
</dbReference>
<proteinExistence type="predicted"/>
<dbReference type="PANTHER" id="PTHR31511:SF12">
    <property type="entry name" value="RHO TERMINATION FACTOR N-TERMINAL DOMAIN-CONTAINING PROTEIN"/>
    <property type="match status" value="1"/>
</dbReference>
<dbReference type="Gene3D" id="3.40.1800.10">
    <property type="entry name" value="His-Me finger endonucleases"/>
    <property type="match status" value="1"/>
</dbReference>
<evidence type="ECO:0008006" key="3">
    <source>
        <dbReference type="Google" id="ProtNLM"/>
    </source>
</evidence>
<name>A0ABY6KNY5_9ARAC</name>
<dbReference type="SUPFAM" id="SSF54060">
    <property type="entry name" value="His-Me finger endonucleases"/>
    <property type="match status" value="1"/>
</dbReference>
<sequence length="1058" mass="126180">MNLYPQSKMKSIMISENINSVLSENKEEIEGEIYLNPDRGSGWMLKEIIYCDLYINKYKALKGSSYIDLPKEIKDKKAVINIKNDDNKCFLWSILAALHPIEKDPQRVSKYKKYENQFGDNEYSMKLENIRKFEKKHNLSINVFSYDNKFKIYPLLISKNKSENNSDLLYIKNEKNDHYCLIRDLGRLLYSQDSKHKEKKYYCRRCLNYFGRKDLLEKHSFYCNEALRAEFPDEKYVEFKNYQRKMKIPFAIYADFESILPKVESCISNPENSYTNEYQKHKPSGFNYYKTYGENKFKPVSYRGEDADKVFVDKMIEETKNIYKFIKRNYHSMKLTNEDRQNYKTTKVCHICEKEFKKGDIKVRDHCHLTGKFNGAAHDKCNVNYRIPKFVPIFFHNLQKYDAHLFIKALADRGGDLKVISKTEQNYISFSSKITVGEYKDKNDVLKPIKYDMRFLDSFSFLSSSLDNLSKTLKHFPHLEHNFPKDKISLITRKLPYCYDYIDSFDKFKEETIPPKETFYNRLNNSEIDDKEYEFVKTLWKEFNIKNLGEFHDLYVKIDTLLLADIFENFRNICMKIYKLDPCYYFTAPGLSWDAMLKHTKVKLEIIKDYDMILMIEKGIRGGINQVSKRYVKANNKYMENYDKNKESNYLTYLDMNNLYGRAMIESLPAHDFKWVDDLDVSQIGSQPEAGYILEVDLEYPRDFHRQHDDYPLAPEQLKVESEWLSPYQKLFGKTSKIKKILLTFREKKNYVIHYKTLQLYLSLGIKIKKIHRVLSFKQSEWLKSYIDLNTEMRTKASNDFEKDFYKLMNNSVFGKTMESIRKRCNIKVLNDYDKIEREIAKPTFKNRTIFTEKMVALHMTKEKLKFDKPIYVGMSILDLSKYFMYDFHYNVMKKKYGDNIEVCYTDTDSFVYNIKTEDFYKDMELMIEHFDTSNFPEDHWMSKKNKKVLGKMKDENNGKIMEEYIGLKSKMYAIKLDKKEIKKSKGTKKSVVDKTIKFEDYYNCLFNKEKQYRVNNLIRSNKHEIATIEINKIALSPYDDKRYILDDGINTIAFGSI</sequence>
<gene>
    <name evidence="1" type="ORF">LAZ67_6001220</name>
</gene>
<dbReference type="InterPro" id="IPR038563">
    <property type="entry name" value="Endonuclease_7_sf"/>
</dbReference>
<dbReference type="SUPFAM" id="SSF53098">
    <property type="entry name" value="Ribonuclease H-like"/>
    <property type="match status" value="1"/>
</dbReference>
<dbReference type="InterPro" id="IPR044925">
    <property type="entry name" value="His-Me_finger_sf"/>
</dbReference>
<dbReference type="PANTHER" id="PTHR31511">
    <property type="entry name" value="PROTEIN CBG23764"/>
    <property type="match status" value="1"/>
</dbReference>
<protein>
    <recommendedName>
        <fullName evidence="3">DNA-directed DNA polymerase</fullName>
    </recommendedName>
</protein>
<evidence type="ECO:0000313" key="1">
    <source>
        <dbReference type="EMBL" id="UYV68835.1"/>
    </source>
</evidence>
<dbReference type="SUPFAM" id="SSF56672">
    <property type="entry name" value="DNA/RNA polymerases"/>
    <property type="match status" value="1"/>
</dbReference>
<organism evidence="1 2">
    <name type="scientific">Cordylochernes scorpioides</name>
    <dbReference type="NCBI Taxonomy" id="51811"/>
    <lineage>
        <taxon>Eukaryota</taxon>
        <taxon>Metazoa</taxon>
        <taxon>Ecdysozoa</taxon>
        <taxon>Arthropoda</taxon>
        <taxon>Chelicerata</taxon>
        <taxon>Arachnida</taxon>
        <taxon>Pseudoscorpiones</taxon>
        <taxon>Cheliferoidea</taxon>
        <taxon>Chernetidae</taxon>
        <taxon>Cordylochernes</taxon>
    </lineage>
</organism>
<dbReference type="Proteomes" id="UP001235939">
    <property type="component" value="Chromosome 06"/>
</dbReference>
<dbReference type="EMBL" id="CP092868">
    <property type="protein sequence ID" value="UYV68835.1"/>
    <property type="molecule type" value="Genomic_DNA"/>
</dbReference>
<evidence type="ECO:0000313" key="2">
    <source>
        <dbReference type="Proteomes" id="UP001235939"/>
    </source>
</evidence>
<keyword evidence="2" id="KW-1185">Reference proteome</keyword>
<dbReference type="InterPro" id="IPR043502">
    <property type="entry name" value="DNA/RNA_pol_sf"/>
</dbReference>
<accession>A0ABY6KNY5</accession>